<evidence type="ECO:0000256" key="1">
    <source>
        <dbReference type="SAM" id="MobiDB-lite"/>
    </source>
</evidence>
<feature type="non-terminal residue" evidence="2">
    <location>
        <position position="437"/>
    </location>
</feature>
<accession>A0AA36GC49</accession>
<organism evidence="2 3">
    <name type="scientific">Mesorhabditis spiculigera</name>
    <dbReference type="NCBI Taxonomy" id="96644"/>
    <lineage>
        <taxon>Eukaryota</taxon>
        <taxon>Metazoa</taxon>
        <taxon>Ecdysozoa</taxon>
        <taxon>Nematoda</taxon>
        <taxon>Chromadorea</taxon>
        <taxon>Rhabditida</taxon>
        <taxon>Rhabditina</taxon>
        <taxon>Rhabditomorpha</taxon>
        <taxon>Rhabditoidea</taxon>
        <taxon>Rhabditidae</taxon>
        <taxon>Mesorhabditinae</taxon>
        <taxon>Mesorhabditis</taxon>
    </lineage>
</organism>
<comment type="caution">
    <text evidence="2">The sequence shown here is derived from an EMBL/GenBank/DDBJ whole genome shotgun (WGS) entry which is preliminary data.</text>
</comment>
<dbReference type="AlphaFoldDB" id="A0AA36GC49"/>
<protein>
    <submittedName>
        <fullName evidence="2">Uncharacterized protein</fullName>
    </submittedName>
</protein>
<feature type="compositionally biased region" description="Low complexity" evidence="1">
    <location>
        <begin position="282"/>
        <end position="296"/>
    </location>
</feature>
<feature type="compositionally biased region" description="Basic and acidic residues" evidence="1">
    <location>
        <begin position="242"/>
        <end position="259"/>
    </location>
</feature>
<evidence type="ECO:0000313" key="2">
    <source>
        <dbReference type="EMBL" id="CAJ0580040.1"/>
    </source>
</evidence>
<keyword evidence="3" id="KW-1185">Reference proteome</keyword>
<evidence type="ECO:0000313" key="3">
    <source>
        <dbReference type="Proteomes" id="UP001177023"/>
    </source>
</evidence>
<feature type="region of interest" description="Disordered" evidence="1">
    <location>
        <begin position="242"/>
        <end position="319"/>
    </location>
</feature>
<dbReference type="EMBL" id="CATQJA010002659">
    <property type="protein sequence ID" value="CAJ0580040.1"/>
    <property type="molecule type" value="Genomic_DNA"/>
</dbReference>
<gene>
    <name evidence="2" type="ORF">MSPICULIGERA_LOCUS18243</name>
</gene>
<reference evidence="2" key="1">
    <citation type="submission" date="2023-06" db="EMBL/GenBank/DDBJ databases">
        <authorList>
            <person name="Delattre M."/>
        </authorList>
    </citation>
    <scope>NUCLEOTIDE SEQUENCE</scope>
    <source>
        <strain evidence="2">AF72</strain>
    </source>
</reference>
<dbReference type="Proteomes" id="UP001177023">
    <property type="component" value="Unassembled WGS sequence"/>
</dbReference>
<proteinExistence type="predicted"/>
<sequence length="437" mass="50101">MAIIPEQCELDVVEALMAAGLDPLSLVDIKHEPMDEEEPLPEDPYTLIPECDPSLDPRLNHHLHDDGEQYAFEMSQMPRLEPQFSYEPVDEVEEQQQQQQLYDDYHNQEHEMPMNIDEEPQQPDSFKPAGSNSWNAARVKDEPIDECEQYNNTYSSPGYQVPMSAEELQRQIESFEPVGMVSQNLARVRDEQQPQEHNTTYRSPEFERSRGAGVQGKVNLNLAVKIKEEQQEQQQQYNTIHDDHMPVDDAGEHEPHLDQYHPYSSPQYMDMSIESEQEEEGQCQGSSSSSSNPGGEPDLNTATMKGVNPNHLSSHTPIELENRRLELELKIKKLGGHIDRHKEGKLLAPKLSYHRSKIAILKNLQPDPHRVVTRSKAVIAEQQSLFIYWNISFSLESAPAVETQPVDPLPYFKPRRPYEPPARVQYVNVDYADYALP</sequence>
<feature type="region of interest" description="Disordered" evidence="1">
    <location>
        <begin position="186"/>
        <end position="216"/>
    </location>
</feature>
<name>A0AA36GC49_9BILA</name>